<dbReference type="Pfam" id="PF21839">
    <property type="entry name" value="DUF6898"/>
    <property type="match status" value="1"/>
</dbReference>
<evidence type="ECO:0000313" key="3">
    <source>
        <dbReference type="Proteomes" id="UP000244081"/>
    </source>
</evidence>
<accession>A0A2T5VC27</accession>
<keyword evidence="3" id="KW-1185">Reference proteome</keyword>
<comment type="caution">
    <text evidence="2">The sequence shown here is derived from an EMBL/GenBank/DDBJ whole genome shotgun (WGS) entry which is preliminary data.</text>
</comment>
<dbReference type="EMBL" id="QAYG01000002">
    <property type="protein sequence ID" value="PTW61302.1"/>
    <property type="molecule type" value="Genomic_DNA"/>
</dbReference>
<protein>
    <recommendedName>
        <fullName evidence="1">DUF6898 domain-containing protein</fullName>
    </recommendedName>
</protein>
<organism evidence="2 3">
    <name type="scientific">Breoghania corrubedonensis</name>
    <dbReference type="NCBI Taxonomy" id="665038"/>
    <lineage>
        <taxon>Bacteria</taxon>
        <taxon>Pseudomonadati</taxon>
        <taxon>Pseudomonadota</taxon>
        <taxon>Alphaproteobacteria</taxon>
        <taxon>Hyphomicrobiales</taxon>
        <taxon>Stappiaceae</taxon>
        <taxon>Breoghania</taxon>
    </lineage>
</organism>
<feature type="domain" description="DUF6898" evidence="1">
    <location>
        <begin position="11"/>
        <end position="64"/>
    </location>
</feature>
<proteinExistence type="predicted"/>
<dbReference type="OrthoDB" id="8454594at2"/>
<dbReference type="InterPro" id="IPR054193">
    <property type="entry name" value="DUF6898"/>
</dbReference>
<reference evidence="2 3" key="1">
    <citation type="submission" date="2018-04" db="EMBL/GenBank/DDBJ databases">
        <title>Genomic Encyclopedia of Archaeal and Bacterial Type Strains, Phase II (KMG-II): from individual species to whole genera.</title>
        <authorList>
            <person name="Goeker M."/>
        </authorList>
    </citation>
    <scope>NUCLEOTIDE SEQUENCE [LARGE SCALE GENOMIC DNA]</scope>
    <source>
        <strain evidence="2 3">DSM 23382</strain>
    </source>
</reference>
<gene>
    <name evidence="2" type="ORF">C8N35_10211</name>
</gene>
<name>A0A2T5VC27_9HYPH</name>
<evidence type="ECO:0000259" key="1">
    <source>
        <dbReference type="Pfam" id="PF21839"/>
    </source>
</evidence>
<sequence length="67" mass="7167">MTQGGTPSGPGRIFLEFTRVGRQVKVSAIDEATGVEVSMIGPLTVSQEELGRLAVRKLKRRLEQGGA</sequence>
<dbReference type="AlphaFoldDB" id="A0A2T5VC27"/>
<dbReference type="RefSeq" id="WP_107989177.1">
    <property type="nucleotide sequence ID" value="NZ_QAYG01000002.1"/>
</dbReference>
<evidence type="ECO:0000313" key="2">
    <source>
        <dbReference type="EMBL" id="PTW61302.1"/>
    </source>
</evidence>
<dbReference type="Proteomes" id="UP000244081">
    <property type="component" value="Unassembled WGS sequence"/>
</dbReference>